<comment type="caution">
    <text evidence="1">The sequence shown here is derived from an EMBL/GenBank/DDBJ whole genome shotgun (WGS) entry which is preliminary data.</text>
</comment>
<evidence type="ECO:0000313" key="2">
    <source>
        <dbReference type="Proteomes" id="UP000625711"/>
    </source>
</evidence>
<dbReference type="OrthoDB" id="6751514at2759"/>
<protein>
    <submittedName>
        <fullName evidence="1">Uncharacterized protein</fullName>
    </submittedName>
</protein>
<dbReference type="AlphaFoldDB" id="A0A834MEY3"/>
<reference evidence="1" key="1">
    <citation type="submission" date="2020-08" db="EMBL/GenBank/DDBJ databases">
        <title>Genome sequencing and assembly of the red palm weevil Rhynchophorus ferrugineus.</title>
        <authorList>
            <person name="Dias G.B."/>
            <person name="Bergman C.M."/>
            <person name="Manee M."/>
        </authorList>
    </citation>
    <scope>NUCLEOTIDE SEQUENCE</scope>
    <source>
        <strain evidence="1">AA-2017</strain>
        <tissue evidence="1">Whole larva</tissue>
    </source>
</reference>
<keyword evidence="2" id="KW-1185">Reference proteome</keyword>
<dbReference type="EMBL" id="JAACXV010008894">
    <property type="protein sequence ID" value="KAF7275879.1"/>
    <property type="molecule type" value="Genomic_DNA"/>
</dbReference>
<proteinExistence type="predicted"/>
<organism evidence="1 2">
    <name type="scientific">Rhynchophorus ferrugineus</name>
    <name type="common">Red palm weevil</name>
    <name type="synonym">Curculio ferrugineus</name>
    <dbReference type="NCBI Taxonomy" id="354439"/>
    <lineage>
        <taxon>Eukaryota</taxon>
        <taxon>Metazoa</taxon>
        <taxon>Ecdysozoa</taxon>
        <taxon>Arthropoda</taxon>
        <taxon>Hexapoda</taxon>
        <taxon>Insecta</taxon>
        <taxon>Pterygota</taxon>
        <taxon>Neoptera</taxon>
        <taxon>Endopterygota</taxon>
        <taxon>Coleoptera</taxon>
        <taxon>Polyphaga</taxon>
        <taxon>Cucujiformia</taxon>
        <taxon>Curculionidae</taxon>
        <taxon>Dryophthorinae</taxon>
        <taxon>Rhynchophorus</taxon>
    </lineage>
</organism>
<dbReference type="Proteomes" id="UP000625711">
    <property type="component" value="Unassembled WGS sequence"/>
</dbReference>
<gene>
    <name evidence="1" type="ORF">GWI33_011181</name>
</gene>
<evidence type="ECO:0000313" key="1">
    <source>
        <dbReference type="EMBL" id="KAF7275879.1"/>
    </source>
</evidence>
<sequence>MRTFEELKEQLYVFERHFIKVSDVKVEQEVLVAKSSKCQKWIADGRPPKDATLKKKKDKTMETNTVLLTTCGEIFARVDENSWWIDVVNTSEVPEPYEDAIKHKDCVKWKRAMDEEIDSLKENKTWGLEDLPKGAKAIPRK</sequence>
<name>A0A834MEY3_RHYFE</name>
<accession>A0A834MEY3</accession>